<dbReference type="Gene3D" id="2.40.50.140">
    <property type="entry name" value="Nucleic acid-binding proteins"/>
    <property type="match status" value="2"/>
</dbReference>
<evidence type="ECO:0000259" key="2">
    <source>
        <dbReference type="PROSITE" id="PS51857"/>
    </source>
</evidence>
<dbReference type="KEGG" id="sphj:BSL82_09010"/>
<feature type="domain" description="CSD" evidence="2">
    <location>
        <begin position="91"/>
        <end position="156"/>
    </location>
</feature>
<protein>
    <submittedName>
        <fullName evidence="3">Cold-shock protein</fullName>
    </submittedName>
</protein>
<accession>A0A1L3ZUX5</accession>
<dbReference type="SMART" id="SM00357">
    <property type="entry name" value="CSP"/>
    <property type="match status" value="2"/>
</dbReference>
<dbReference type="PRINTS" id="PR00050">
    <property type="entry name" value="COLDSHOCK"/>
</dbReference>
<organism evidence="3 4">
    <name type="scientific">Tardibacter chloracetimidivorans</name>
    <dbReference type="NCBI Taxonomy" id="1921510"/>
    <lineage>
        <taxon>Bacteria</taxon>
        <taxon>Pseudomonadati</taxon>
        <taxon>Pseudomonadota</taxon>
        <taxon>Alphaproteobacteria</taxon>
        <taxon>Sphingomonadales</taxon>
        <taxon>Sphingomonadaceae</taxon>
        <taxon>Tardibacter</taxon>
    </lineage>
</organism>
<dbReference type="GO" id="GO:0003676">
    <property type="term" value="F:nucleic acid binding"/>
    <property type="evidence" value="ECO:0007669"/>
    <property type="project" value="InterPro"/>
</dbReference>
<dbReference type="InterPro" id="IPR011129">
    <property type="entry name" value="CSD"/>
</dbReference>
<feature type="compositionally biased region" description="Basic and acidic residues" evidence="1">
    <location>
        <begin position="163"/>
        <end position="177"/>
    </location>
</feature>
<dbReference type="InterPro" id="IPR012340">
    <property type="entry name" value="NA-bd_OB-fold"/>
</dbReference>
<dbReference type="OrthoDB" id="9791685at2"/>
<feature type="region of interest" description="Disordered" evidence="1">
    <location>
        <begin position="1"/>
        <end position="38"/>
    </location>
</feature>
<dbReference type="PANTHER" id="PTHR11544">
    <property type="entry name" value="COLD SHOCK DOMAIN CONTAINING PROTEINS"/>
    <property type="match status" value="1"/>
</dbReference>
<name>A0A1L3ZUX5_9SPHN</name>
<feature type="compositionally biased region" description="Basic and acidic residues" evidence="1">
    <location>
        <begin position="1"/>
        <end position="21"/>
    </location>
</feature>
<dbReference type="Proteomes" id="UP000182063">
    <property type="component" value="Chromosome"/>
</dbReference>
<dbReference type="Pfam" id="PF00313">
    <property type="entry name" value="CSD"/>
    <property type="match status" value="2"/>
</dbReference>
<sequence>MGFDRGRRGSRGSDKRDRFGDEGGFDSGPRFGGGGNYGGGYGGGGGGGNYAGGGNYGGGGAGGFGGGGGRPRGGGGFGGGGGGMPGTVIGTGKGTVKFFNQQKGFGFVVREDGGEDVFVHISAVEAAGLTGLAEGQPLEFTLSERNGRVSAIELKIEGEPLPIEERPAGRFGDRDRGGPAGGGGHQRQTTGERVEGTVKFFNAMKGFGFIQRDDGQPDAFVHISAVERAGLQGLDEGQRLSFELEIDRRGKMAATNLQAL</sequence>
<dbReference type="InterPro" id="IPR050181">
    <property type="entry name" value="Cold_shock_domain"/>
</dbReference>
<evidence type="ECO:0000313" key="4">
    <source>
        <dbReference type="Proteomes" id="UP000182063"/>
    </source>
</evidence>
<feature type="region of interest" description="Disordered" evidence="1">
    <location>
        <begin position="163"/>
        <end position="191"/>
    </location>
</feature>
<dbReference type="PROSITE" id="PS51857">
    <property type="entry name" value="CSD_2"/>
    <property type="match status" value="2"/>
</dbReference>
<proteinExistence type="predicted"/>
<gene>
    <name evidence="3" type="ORF">BSL82_09010</name>
</gene>
<dbReference type="AlphaFoldDB" id="A0A1L3ZUX5"/>
<feature type="domain" description="CSD" evidence="2">
    <location>
        <begin position="193"/>
        <end position="259"/>
    </location>
</feature>
<dbReference type="EMBL" id="CP018221">
    <property type="protein sequence ID" value="API59433.1"/>
    <property type="molecule type" value="Genomic_DNA"/>
</dbReference>
<dbReference type="STRING" id="1921510.BSL82_09010"/>
<dbReference type="InterPro" id="IPR002059">
    <property type="entry name" value="CSP_DNA-bd"/>
</dbReference>
<dbReference type="GO" id="GO:0005829">
    <property type="term" value="C:cytosol"/>
    <property type="evidence" value="ECO:0007669"/>
    <property type="project" value="UniProtKB-ARBA"/>
</dbReference>
<dbReference type="RefSeq" id="WP_072596997.1">
    <property type="nucleotide sequence ID" value="NZ_CP018221.1"/>
</dbReference>
<reference evidence="4" key="1">
    <citation type="submission" date="2016-11" db="EMBL/GenBank/DDBJ databases">
        <title>Complete Genome Sequence of alachlor-degrading Sphingomonas sp. strain JJ-A5.</title>
        <authorList>
            <person name="Lee H."/>
            <person name="Ka J.-O."/>
        </authorList>
    </citation>
    <scope>NUCLEOTIDE SEQUENCE [LARGE SCALE GENOMIC DNA]</scope>
    <source>
        <strain evidence="4">JJ-A5</strain>
    </source>
</reference>
<dbReference type="CDD" id="cd04458">
    <property type="entry name" value="CSP_CDS"/>
    <property type="match status" value="2"/>
</dbReference>
<dbReference type="SUPFAM" id="SSF50249">
    <property type="entry name" value="Nucleic acid-binding proteins"/>
    <property type="match status" value="2"/>
</dbReference>
<evidence type="ECO:0000256" key="1">
    <source>
        <dbReference type="SAM" id="MobiDB-lite"/>
    </source>
</evidence>
<keyword evidence="4" id="KW-1185">Reference proteome</keyword>
<evidence type="ECO:0000313" key="3">
    <source>
        <dbReference type="EMBL" id="API59433.1"/>
    </source>
</evidence>